<proteinExistence type="predicted"/>
<dbReference type="Proteomes" id="UP000030762">
    <property type="component" value="Unassembled WGS sequence"/>
</dbReference>
<dbReference type="Pfam" id="PF05721">
    <property type="entry name" value="PhyH"/>
    <property type="match status" value="1"/>
</dbReference>
<evidence type="ECO:0000256" key="1">
    <source>
        <dbReference type="ARBA" id="ARBA00001962"/>
    </source>
</evidence>
<evidence type="ECO:0000313" key="3">
    <source>
        <dbReference type="Proteomes" id="UP000030762"/>
    </source>
</evidence>
<dbReference type="InterPro" id="IPR008775">
    <property type="entry name" value="Phytyl_CoA_dOase-like"/>
</dbReference>
<gene>
    <name evidence="2" type="ORF">SDRG_14171</name>
</gene>
<dbReference type="PANTHER" id="PTHR20883">
    <property type="entry name" value="PHYTANOYL-COA DIOXYGENASE DOMAIN CONTAINING 1"/>
    <property type="match status" value="1"/>
</dbReference>
<dbReference type="RefSeq" id="XP_008618503.1">
    <property type="nucleotide sequence ID" value="XM_008620281.1"/>
</dbReference>
<sequence>MAMAMWANGSVLELHHVATDATATFLIEREKSLLTFCRLDAPYEKLKVAQTGDTSWGAGGGKFASFVPIATDDALFTFQLGANQKKANAAGGEGWYLGVATGASGVALGHGLVLVGHAAPQVFAVTLHARKATLQLDASCVTSSLPQLSPSQINAFMREGYLVLPSAVPLSLVHQALRQINHELGKPGMMIEGGVEGAAKLAGNTSNSVAIRDLFFGSAVAGYVASLVGAIAPPQGAQIALRFPELGPAYEPKGNEWHTDGMRQGKWNPFSLLVGIALSDVQQPQSGNLIVFPRSHHTLHGMLQEGGVLAGCATTCTSVDTVWGDGHLPDLGTPIPLLCTKGDVVLCHPKMAHRGGPNLSHDIRYQVYFRIKHALHEERMERAKTDLFADLDGCDVSTG</sequence>
<protein>
    <recommendedName>
        <fullName evidence="4">Phytanoyl-CoA dioxygenase</fullName>
    </recommendedName>
</protein>
<dbReference type="PANTHER" id="PTHR20883:SF51">
    <property type="entry name" value="PHYTANOYL-COA HYDROXYLASE"/>
    <property type="match status" value="1"/>
</dbReference>
<dbReference type="OrthoDB" id="4421at2759"/>
<dbReference type="EMBL" id="JH767199">
    <property type="protein sequence ID" value="EQC28078.1"/>
    <property type="molecule type" value="Genomic_DNA"/>
</dbReference>
<reference evidence="2 3" key="1">
    <citation type="submission" date="2012-04" db="EMBL/GenBank/DDBJ databases">
        <title>The Genome Sequence of Saprolegnia declina VS20.</title>
        <authorList>
            <consortium name="The Broad Institute Genome Sequencing Platform"/>
            <person name="Russ C."/>
            <person name="Nusbaum C."/>
            <person name="Tyler B."/>
            <person name="van West P."/>
            <person name="Dieguez-Uribeondo J."/>
            <person name="de Bruijn I."/>
            <person name="Tripathy S."/>
            <person name="Jiang R."/>
            <person name="Young S.K."/>
            <person name="Zeng Q."/>
            <person name="Gargeya S."/>
            <person name="Fitzgerald M."/>
            <person name="Haas B."/>
            <person name="Abouelleil A."/>
            <person name="Alvarado L."/>
            <person name="Arachchi H.M."/>
            <person name="Berlin A."/>
            <person name="Chapman S.B."/>
            <person name="Goldberg J."/>
            <person name="Griggs A."/>
            <person name="Gujja S."/>
            <person name="Hansen M."/>
            <person name="Howarth C."/>
            <person name="Imamovic A."/>
            <person name="Larimer J."/>
            <person name="McCowen C."/>
            <person name="Montmayeur A."/>
            <person name="Murphy C."/>
            <person name="Neiman D."/>
            <person name="Pearson M."/>
            <person name="Priest M."/>
            <person name="Roberts A."/>
            <person name="Saif S."/>
            <person name="Shea T."/>
            <person name="Sisk P."/>
            <person name="Sykes S."/>
            <person name="Wortman J."/>
            <person name="Nusbaum C."/>
            <person name="Birren B."/>
        </authorList>
    </citation>
    <scope>NUCLEOTIDE SEQUENCE [LARGE SCALE GENOMIC DNA]</scope>
    <source>
        <strain evidence="2 3">VS20</strain>
    </source>
</reference>
<dbReference type="eggNOG" id="ENOG502RRHZ">
    <property type="taxonomic scope" value="Eukaryota"/>
</dbReference>
<name>T0R7M3_SAPDV</name>
<dbReference type="AlphaFoldDB" id="T0R7M3"/>
<accession>T0R7M3</accession>
<dbReference type="GeneID" id="19954898"/>
<dbReference type="Gene3D" id="2.60.120.620">
    <property type="entry name" value="q2cbj1_9rhob like domain"/>
    <property type="match status" value="1"/>
</dbReference>
<keyword evidence="3" id="KW-1185">Reference proteome</keyword>
<comment type="cofactor">
    <cofactor evidence="1">
        <name>Fe cation</name>
        <dbReference type="ChEBI" id="CHEBI:24875"/>
    </cofactor>
</comment>
<dbReference type="VEuPathDB" id="FungiDB:SDRG_14171"/>
<evidence type="ECO:0000313" key="2">
    <source>
        <dbReference type="EMBL" id="EQC28078.1"/>
    </source>
</evidence>
<dbReference type="SUPFAM" id="SSF51197">
    <property type="entry name" value="Clavaminate synthase-like"/>
    <property type="match status" value="1"/>
</dbReference>
<evidence type="ECO:0008006" key="4">
    <source>
        <dbReference type="Google" id="ProtNLM"/>
    </source>
</evidence>
<dbReference type="InParanoid" id="T0R7M3"/>
<dbReference type="OMA" id="HTDGMRQ"/>
<organism evidence="2 3">
    <name type="scientific">Saprolegnia diclina (strain VS20)</name>
    <dbReference type="NCBI Taxonomy" id="1156394"/>
    <lineage>
        <taxon>Eukaryota</taxon>
        <taxon>Sar</taxon>
        <taxon>Stramenopiles</taxon>
        <taxon>Oomycota</taxon>
        <taxon>Saprolegniomycetes</taxon>
        <taxon>Saprolegniales</taxon>
        <taxon>Saprolegniaceae</taxon>
        <taxon>Saprolegnia</taxon>
    </lineage>
</organism>